<proteinExistence type="predicted"/>
<feature type="region of interest" description="Disordered" evidence="1">
    <location>
        <begin position="334"/>
        <end position="385"/>
    </location>
</feature>
<feature type="domain" description="c-SKI SMAD4-binding" evidence="2">
    <location>
        <begin position="146"/>
        <end position="221"/>
    </location>
</feature>
<dbReference type="OrthoDB" id="10469850at2759"/>
<dbReference type="GO" id="GO:0046332">
    <property type="term" value="F:SMAD binding"/>
    <property type="evidence" value="ECO:0007669"/>
    <property type="project" value="InterPro"/>
</dbReference>
<evidence type="ECO:0000313" key="3">
    <source>
        <dbReference type="EMBL" id="RMZ93780.1"/>
    </source>
</evidence>
<feature type="compositionally biased region" description="Basic residues" evidence="1">
    <location>
        <begin position="277"/>
        <end position="289"/>
    </location>
</feature>
<evidence type="ECO:0000259" key="2">
    <source>
        <dbReference type="Pfam" id="PF08782"/>
    </source>
</evidence>
<gene>
    <name evidence="3" type="ORF">BpHYR1_044467</name>
</gene>
<feature type="region of interest" description="Disordered" evidence="1">
    <location>
        <begin position="35"/>
        <end position="60"/>
    </location>
</feature>
<feature type="compositionally biased region" description="Basic and acidic residues" evidence="1">
    <location>
        <begin position="376"/>
        <end position="385"/>
    </location>
</feature>
<protein>
    <recommendedName>
        <fullName evidence="2">c-SKI SMAD4-binding domain-containing protein</fullName>
    </recommendedName>
</protein>
<name>A0A3M7P4L9_BRAPC</name>
<evidence type="ECO:0000256" key="1">
    <source>
        <dbReference type="SAM" id="MobiDB-lite"/>
    </source>
</evidence>
<accession>A0A3M7P4L9</accession>
<feature type="compositionally biased region" description="Basic and acidic residues" evidence="1">
    <location>
        <begin position="334"/>
        <end position="344"/>
    </location>
</feature>
<feature type="region of interest" description="Disordered" evidence="1">
    <location>
        <begin position="259"/>
        <end position="299"/>
    </location>
</feature>
<dbReference type="InterPro" id="IPR014890">
    <property type="entry name" value="c-SKI_SMAD4-bd_dom"/>
</dbReference>
<dbReference type="Pfam" id="PF08782">
    <property type="entry name" value="c-SKI_SMAD_bind"/>
    <property type="match status" value="1"/>
</dbReference>
<keyword evidence="4" id="KW-1185">Reference proteome</keyword>
<dbReference type="InterPro" id="IPR010919">
    <property type="entry name" value="SAND-like_dom_sf"/>
</dbReference>
<dbReference type="Proteomes" id="UP000276133">
    <property type="component" value="Unassembled WGS sequence"/>
</dbReference>
<organism evidence="3 4">
    <name type="scientific">Brachionus plicatilis</name>
    <name type="common">Marine rotifer</name>
    <name type="synonym">Brachionus muelleri</name>
    <dbReference type="NCBI Taxonomy" id="10195"/>
    <lineage>
        <taxon>Eukaryota</taxon>
        <taxon>Metazoa</taxon>
        <taxon>Spiralia</taxon>
        <taxon>Gnathifera</taxon>
        <taxon>Rotifera</taxon>
        <taxon>Eurotatoria</taxon>
        <taxon>Monogononta</taxon>
        <taxon>Pseudotrocha</taxon>
        <taxon>Ploima</taxon>
        <taxon>Brachionidae</taxon>
        <taxon>Brachionus</taxon>
    </lineage>
</organism>
<dbReference type="EMBL" id="REGN01013560">
    <property type="protein sequence ID" value="RMZ93780.1"/>
    <property type="molecule type" value="Genomic_DNA"/>
</dbReference>
<feature type="compositionally biased region" description="Low complexity" evidence="1">
    <location>
        <begin position="40"/>
        <end position="53"/>
    </location>
</feature>
<sequence>MNEPEVEANVQTAPSTTAQPCIGLKLILKRQHGDKYEIRNPNSASSNCSSGSSRPKREAARRVKFDFESDESPVKKKPKNCANPALKIPKLLLNFTETCIPFDRSELVQKSDALLDQISEHQVKICVNHSVPFPIALVEDKTNIVHTKALLMIHLYQSYSSPCIICVLCKQFFSIPAFSKHFHIGEDELDTESSGDELDQGSFHTFLSQLEQKKDKKLNKLRKKSYKILPYFLNQNNELNEHQLRTWRTFSGKFSAFKSARQKKSDEQKELEMDKEKRKRARMARPKSKRQPDPELSNWDFISDEKEDKYYFVHRQRLECEKIVCLEKSGRHLSDMDTDSDHDVSAVSKQAGPEQKQWSKSNEPDLSLSENEDDSGGDHDEETASKRPLKKSPLYFYDHAPTKLQRQFNYYENLAPNVFNYITKGAILLPSLSLVMFNLFSRFNERKEVLLVKTDESRLKWLSVVLDLELGAN</sequence>
<dbReference type="AlphaFoldDB" id="A0A3M7P4L9"/>
<feature type="compositionally biased region" description="Basic and acidic residues" evidence="1">
    <location>
        <begin position="263"/>
        <end position="276"/>
    </location>
</feature>
<reference evidence="3 4" key="1">
    <citation type="journal article" date="2018" name="Sci. Rep.">
        <title>Genomic signatures of local adaptation to the degree of environmental predictability in rotifers.</title>
        <authorList>
            <person name="Franch-Gras L."/>
            <person name="Hahn C."/>
            <person name="Garcia-Roger E.M."/>
            <person name="Carmona M.J."/>
            <person name="Serra M."/>
            <person name="Gomez A."/>
        </authorList>
    </citation>
    <scope>NUCLEOTIDE SEQUENCE [LARGE SCALE GENOMIC DNA]</scope>
    <source>
        <strain evidence="3">HYR1</strain>
    </source>
</reference>
<dbReference type="Gene3D" id="3.10.390.10">
    <property type="entry name" value="SAND domain-like"/>
    <property type="match status" value="1"/>
</dbReference>
<comment type="caution">
    <text evidence="3">The sequence shown here is derived from an EMBL/GenBank/DDBJ whole genome shotgun (WGS) entry which is preliminary data.</text>
</comment>
<evidence type="ECO:0000313" key="4">
    <source>
        <dbReference type="Proteomes" id="UP000276133"/>
    </source>
</evidence>